<evidence type="ECO:0000256" key="2">
    <source>
        <dbReference type="ARBA" id="ARBA00022741"/>
    </source>
</evidence>
<gene>
    <name evidence="6" type="ORF">JQC72_13615</name>
</gene>
<organism evidence="6 7">
    <name type="scientific">Polycladomyces zharkentensis</name>
    <dbReference type="NCBI Taxonomy" id="2807616"/>
    <lineage>
        <taxon>Bacteria</taxon>
        <taxon>Bacillati</taxon>
        <taxon>Bacillota</taxon>
        <taxon>Bacilli</taxon>
        <taxon>Bacillales</taxon>
        <taxon>Thermoactinomycetaceae</taxon>
        <taxon>Polycladomyces</taxon>
    </lineage>
</organism>
<dbReference type="Proteomes" id="UP001177120">
    <property type="component" value="Unassembled WGS sequence"/>
</dbReference>
<proteinExistence type="predicted"/>
<dbReference type="InterPro" id="IPR036086">
    <property type="entry name" value="ParB/Sulfiredoxin_sf"/>
</dbReference>
<evidence type="ECO:0000256" key="3">
    <source>
        <dbReference type="ARBA" id="ARBA00022777"/>
    </source>
</evidence>
<dbReference type="InterPro" id="IPR016999">
    <property type="entry name" value="SbnI-like"/>
</dbReference>
<accession>A0ABS2WLY5</accession>
<feature type="domain" description="ParB-like N-terminal" evidence="5">
    <location>
        <begin position="9"/>
        <end position="92"/>
    </location>
</feature>
<dbReference type="InterPro" id="IPR037953">
    <property type="entry name" value="SbnI-like_N"/>
</dbReference>
<reference evidence="6" key="1">
    <citation type="journal article" date="2024" name="Int. J. Syst. Evol. Microbiol.">
        <title>Polycladomyces zharkentensis sp. nov., a novel thermophilic cellulose- and starch-degrading member of the Bacillota from a geothermal aquifer in Kazakhstan.</title>
        <authorList>
            <person name="Mashzhan A."/>
            <person name="Kistaubayeva A."/>
            <person name="Javier-Lopez R."/>
            <person name="Bissenova U."/>
            <person name="Bissenbay A."/>
            <person name="Birkeland N.K."/>
        </authorList>
    </citation>
    <scope>NUCLEOTIDE SEQUENCE</scope>
    <source>
        <strain evidence="6">ZKZ2T</strain>
    </source>
</reference>
<dbReference type="EMBL" id="JAFHAP010000013">
    <property type="protein sequence ID" value="MBN2910539.1"/>
    <property type="molecule type" value="Genomic_DNA"/>
</dbReference>
<evidence type="ECO:0000313" key="7">
    <source>
        <dbReference type="Proteomes" id="UP001177120"/>
    </source>
</evidence>
<dbReference type="Pfam" id="PF02195">
    <property type="entry name" value="ParB_N"/>
    <property type="match status" value="1"/>
</dbReference>
<keyword evidence="1" id="KW-0808">Transferase</keyword>
<dbReference type="SUPFAM" id="SSF110849">
    <property type="entry name" value="ParB/Sulfiredoxin"/>
    <property type="match status" value="1"/>
</dbReference>
<keyword evidence="3" id="KW-0418">Kinase</keyword>
<dbReference type="PIRSF" id="PIRSF032543">
    <property type="entry name" value="UCP032543_ParB-like"/>
    <property type="match status" value="1"/>
</dbReference>
<keyword evidence="7" id="KW-1185">Reference proteome</keyword>
<dbReference type="RefSeq" id="WP_205496582.1">
    <property type="nucleotide sequence ID" value="NZ_JAFHAP010000013.1"/>
</dbReference>
<dbReference type="InterPro" id="IPR003115">
    <property type="entry name" value="ParB_N"/>
</dbReference>
<dbReference type="SMART" id="SM00470">
    <property type="entry name" value="ParB"/>
    <property type="match status" value="1"/>
</dbReference>
<evidence type="ECO:0000313" key="6">
    <source>
        <dbReference type="EMBL" id="MBN2910539.1"/>
    </source>
</evidence>
<sequence>MTDLLSTLQLIDADQICLHEAHEPSRLHRICEGIKREGVLRHPPLGIRMRNGRYLIIDGAHRTCALKKLGCLRIPLQVVTKDEVMLESWEHMVPVGAWLDRLRHHPRLRWEERVEEVNPVAEVVEQDGRRFFLLPVEEGNHDLSRLHLWHEVVDAYSRDCAVQRLPQGCGQLPDEGKVILRYPVCRLEELEQIVLSGNVMPAGVTRFVVSGRLLNLRIPLHLLTQPVMTDEWEKLCRLWSDSLRLYDEPVYYCEV</sequence>
<evidence type="ECO:0000256" key="4">
    <source>
        <dbReference type="ARBA" id="ARBA00022840"/>
    </source>
</evidence>
<dbReference type="Gene3D" id="3.90.1530.10">
    <property type="entry name" value="Conserved hypothetical protein from pyrococcus furiosus pfu- 392566-001, ParB domain"/>
    <property type="match status" value="1"/>
</dbReference>
<dbReference type="InterPro" id="IPR023098">
    <property type="entry name" value="SerK/SbnI_C"/>
</dbReference>
<dbReference type="CDD" id="cd16388">
    <property type="entry name" value="SbnI_like_N"/>
    <property type="match status" value="1"/>
</dbReference>
<comment type="caution">
    <text evidence="6">The sequence shown here is derived from an EMBL/GenBank/DDBJ whole genome shotgun (WGS) entry which is preliminary data.</text>
</comment>
<dbReference type="Gene3D" id="3.30.1760.10">
    <property type="entry name" value="Conserved hypothetical protein from pyrococcus furiosus pfu- 392566-001, domain 2"/>
    <property type="match status" value="1"/>
</dbReference>
<keyword evidence="4" id="KW-0067">ATP-binding</keyword>
<keyword evidence="2" id="KW-0547">Nucleotide-binding</keyword>
<evidence type="ECO:0000259" key="5">
    <source>
        <dbReference type="SMART" id="SM00470"/>
    </source>
</evidence>
<protein>
    <submittedName>
        <fullName evidence="6">ParB N-terminal domain-containing protein</fullName>
    </submittedName>
</protein>
<name>A0ABS2WLY5_9BACL</name>
<evidence type="ECO:0000256" key="1">
    <source>
        <dbReference type="ARBA" id="ARBA00022679"/>
    </source>
</evidence>